<accession>A0A8H6U4P5</accession>
<reference evidence="2" key="1">
    <citation type="journal article" date="2020" name="Phytopathology">
        <title>Genome Sequence Resources of Colletotrichum truncatum, C. plurivorum, C. musicola, and C. sojae: Four Species Pathogenic to Soybean (Glycine max).</title>
        <authorList>
            <person name="Rogerio F."/>
            <person name="Boufleur T.R."/>
            <person name="Ciampi-Guillardi M."/>
            <person name="Sukno S.A."/>
            <person name="Thon M.R."/>
            <person name="Massola Junior N.S."/>
            <person name="Baroncelli R."/>
        </authorList>
    </citation>
    <scope>NUCLEOTIDE SEQUENCE</scope>
    <source>
        <strain evidence="2">LFN0074</strain>
    </source>
</reference>
<feature type="region of interest" description="Disordered" evidence="1">
    <location>
        <begin position="357"/>
        <end position="389"/>
    </location>
</feature>
<proteinExistence type="predicted"/>
<dbReference type="EMBL" id="WIGM01000097">
    <property type="protein sequence ID" value="KAF6840748.1"/>
    <property type="molecule type" value="Genomic_DNA"/>
</dbReference>
<evidence type="ECO:0000256" key="1">
    <source>
        <dbReference type="SAM" id="MobiDB-lite"/>
    </source>
</evidence>
<feature type="compositionally biased region" description="Polar residues" evidence="1">
    <location>
        <begin position="134"/>
        <end position="155"/>
    </location>
</feature>
<evidence type="ECO:0000313" key="2">
    <source>
        <dbReference type="EMBL" id="KAF6840748.1"/>
    </source>
</evidence>
<dbReference type="Proteomes" id="UP000639643">
    <property type="component" value="Unassembled WGS sequence"/>
</dbReference>
<name>A0A8H6U4P5_9PEZI</name>
<feature type="region of interest" description="Disordered" evidence="1">
    <location>
        <begin position="409"/>
        <end position="432"/>
    </location>
</feature>
<sequence length="437" mass="48786">MLATQKRRQEEEKPSRPPYRRSRLTFLRSLLSRGADSLAPALRQLLLYLGTLDPFVLILSLLESLSLPSSPSKKKLGAEWARAKIAAEYDARKTHPGHPFIIRNKFASEPNPLAGSKPVIFCRQYSGVSQLGLQVSRSPSTGPGSNESRLNSTSPSPLPCPKATKKSKLTVLSWERIRDIPVACLIETPAQRYLSTLPDRVVNQNFPHRQHNAPSSFSQSTYLLSSWESWKKKHPSWRPSRRPEIAVARNQSHCLFQGLHFKSLELLGYPRRLVSLAVRAKLRSGLFRAPSIALPSIRRRPTSESSEGGSRPRTSAAYAYQADSPDIPSRLSLRVSTSSIIPQPSSAFPSHRINNAEKISPSLPSLPTARRTPEQPDSSLLLHGSRPKNSTKHRLFPIFHVASSSDDLPRPFLHEPQPRRQRMSNVSPGFRPGLAFI</sequence>
<dbReference type="AlphaFoldDB" id="A0A8H6U4P5"/>
<protein>
    <submittedName>
        <fullName evidence="2">Uncharacterized protein</fullName>
    </submittedName>
</protein>
<feature type="compositionally biased region" description="Basic and acidic residues" evidence="1">
    <location>
        <begin position="409"/>
        <end position="418"/>
    </location>
</feature>
<comment type="caution">
    <text evidence="2">The sequence shown here is derived from an EMBL/GenBank/DDBJ whole genome shotgun (WGS) entry which is preliminary data.</text>
</comment>
<gene>
    <name evidence="2" type="ORF">CMUS01_03845</name>
</gene>
<organism evidence="2 3">
    <name type="scientific">Colletotrichum musicola</name>
    <dbReference type="NCBI Taxonomy" id="2175873"/>
    <lineage>
        <taxon>Eukaryota</taxon>
        <taxon>Fungi</taxon>
        <taxon>Dikarya</taxon>
        <taxon>Ascomycota</taxon>
        <taxon>Pezizomycotina</taxon>
        <taxon>Sordariomycetes</taxon>
        <taxon>Hypocreomycetidae</taxon>
        <taxon>Glomerellales</taxon>
        <taxon>Glomerellaceae</taxon>
        <taxon>Colletotrichum</taxon>
        <taxon>Colletotrichum orchidearum species complex</taxon>
    </lineage>
</organism>
<evidence type="ECO:0000313" key="3">
    <source>
        <dbReference type="Proteomes" id="UP000639643"/>
    </source>
</evidence>
<feature type="region of interest" description="Disordered" evidence="1">
    <location>
        <begin position="134"/>
        <end position="163"/>
    </location>
</feature>
<keyword evidence="3" id="KW-1185">Reference proteome</keyword>